<dbReference type="PANTHER" id="PTHR46696">
    <property type="entry name" value="P450, PUTATIVE (EUROFUNG)-RELATED"/>
    <property type="match status" value="1"/>
</dbReference>
<dbReference type="FunFam" id="1.10.630.10:FF:000018">
    <property type="entry name" value="Cytochrome P450 monooxygenase"/>
    <property type="match status" value="1"/>
</dbReference>
<dbReference type="Proteomes" id="UP000638313">
    <property type="component" value="Unassembled WGS sequence"/>
</dbReference>
<dbReference type="InterPro" id="IPR001128">
    <property type="entry name" value="Cyt_P450"/>
</dbReference>
<keyword evidence="2 7" id="KW-0349">Heme</keyword>
<protein>
    <submittedName>
        <fullName evidence="9">Cytochrome P450</fullName>
    </submittedName>
</protein>
<keyword evidence="6 7" id="KW-0503">Monooxygenase</keyword>
<dbReference type="InterPro" id="IPR017972">
    <property type="entry name" value="Cyt_P450_CS"/>
</dbReference>
<reference evidence="9" key="1">
    <citation type="journal article" date="2014" name="Int. J. Syst. Evol. Microbiol.">
        <title>Complete genome sequence of Corynebacterium casei LMG S-19264T (=DSM 44701T), isolated from a smear-ripened cheese.</title>
        <authorList>
            <consortium name="US DOE Joint Genome Institute (JGI-PGF)"/>
            <person name="Walter F."/>
            <person name="Albersmeier A."/>
            <person name="Kalinowski J."/>
            <person name="Ruckert C."/>
        </authorList>
    </citation>
    <scope>NUCLEOTIDE SEQUENCE</scope>
    <source>
        <strain evidence="9">JCM 4059</strain>
    </source>
</reference>
<dbReference type="InterPro" id="IPR036396">
    <property type="entry name" value="Cyt_P450_sf"/>
</dbReference>
<evidence type="ECO:0000256" key="2">
    <source>
        <dbReference type="ARBA" id="ARBA00022617"/>
    </source>
</evidence>
<keyword evidence="10" id="KW-1185">Reference proteome</keyword>
<feature type="region of interest" description="Disordered" evidence="8">
    <location>
        <begin position="1"/>
        <end position="22"/>
    </location>
</feature>
<evidence type="ECO:0000256" key="4">
    <source>
        <dbReference type="ARBA" id="ARBA00023002"/>
    </source>
</evidence>
<evidence type="ECO:0000256" key="6">
    <source>
        <dbReference type="ARBA" id="ARBA00023033"/>
    </source>
</evidence>
<dbReference type="Gene3D" id="1.10.630.10">
    <property type="entry name" value="Cytochrome P450"/>
    <property type="match status" value="1"/>
</dbReference>
<comment type="similarity">
    <text evidence="1 7">Belongs to the cytochrome P450 family.</text>
</comment>
<evidence type="ECO:0000256" key="7">
    <source>
        <dbReference type="RuleBase" id="RU000461"/>
    </source>
</evidence>
<dbReference type="SUPFAM" id="SSF48264">
    <property type="entry name" value="Cytochrome P450"/>
    <property type="match status" value="1"/>
</dbReference>
<name>A0A919B267_9ACTN</name>
<dbReference type="InterPro" id="IPR002397">
    <property type="entry name" value="Cyt_P450_B"/>
</dbReference>
<dbReference type="RefSeq" id="WP_190129725.1">
    <property type="nucleotide sequence ID" value="NZ_BNBD01000004.1"/>
</dbReference>
<dbReference type="PROSITE" id="PS00086">
    <property type="entry name" value="CYTOCHROME_P450"/>
    <property type="match status" value="1"/>
</dbReference>
<gene>
    <name evidence="9" type="ORF">GCM10010218_26700</name>
</gene>
<dbReference type="GO" id="GO:0005506">
    <property type="term" value="F:iron ion binding"/>
    <property type="evidence" value="ECO:0007669"/>
    <property type="project" value="InterPro"/>
</dbReference>
<dbReference type="GO" id="GO:0020037">
    <property type="term" value="F:heme binding"/>
    <property type="evidence" value="ECO:0007669"/>
    <property type="project" value="InterPro"/>
</dbReference>
<dbReference type="PRINTS" id="PR00385">
    <property type="entry name" value="P450"/>
</dbReference>
<keyword evidence="5 7" id="KW-0408">Iron</keyword>
<evidence type="ECO:0000256" key="3">
    <source>
        <dbReference type="ARBA" id="ARBA00022723"/>
    </source>
</evidence>
<dbReference type="Pfam" id="PF00067">
    <property type="entry name" value="p450"/>
    <property type="match status" value="1"/>
</dbReference>
<dbReference type="AlphaFoldDB" id="A0A919B267"/>
<evidence type="ECO:0000313" key="9">
    <source>
        <dbReference type="EMBL" id="GHF44044.1"/>
    </source>
</evidence>
<dbReference type="GO" id="GO:0016705">
    <property type="term" value="F:oxidoreductase activity, acting on paired donors, with incorporation or reduction of molecular oxygen"/>
    <property type="evidence" value="ECO:0007669"/>
    <property type="project" value="InterPro"/>
</dbReference>
<organism evidence="9 10">
    <name type="scientific">Streptomyces mashuensis</name>
    <dbReference type="NCBI Taxonomy" id="33904"/>
    <lineage>
        <taxon>Bacteria</taxon>
        <taxon>Bacillati</taxon>
        <taxon>Actinomycetota</taxon>
        <taxon>Actinomycetes</taxon>
        <taxon>Kitasatosporales</taxon>
        <taxon>Streptomycetaceae</taxon>
        <taxon>Streptomyces</taxon>
    </lineage>
</organism>
<comment type="caution">
    <text evidence="9">The sequence shown here is derived from an EMBL/GenBank/DDBJ whole genome shotgun (WGS) entry which is preliminary data.</text>
</comment>
<reference evidence="9" key="2">
    <citation type="submission" date="2020-09" db="EMBL/GenBank/DDBJ databases">
        <authorList>
            <person name="Sun Q."/>
            <person name="Ohkuma M."/>
        </authorList>
    </citation>
    <scope>NUCLEOTIDE SEQUENCE</scope>
    <source>
        <strain evidence="9">JCM 4059</strain>
    </source>
</reference>
<evidence type="ECO:0000256" key="1">
    <source>
        <dbReference type="ARBA" id="ARBA00010617"/>
    </source>
</evidence>
<feature type="compositionally biased region" description="Pro residues" evidence="8">
    <location>
        <begin position="1"/>
        <end position="17"/>
    </location>
</feature>
<dbReference type="CDD" id="cd11029">
    <property type="entry name" value="CYP107-like"/>
    <property type="match status" value="1"/>
</dbReference>
<proteinExistence type="inferred from homology"/>
<sequence length="423" mass="45393">MPPQQTCPVAPPPPPRSRPFVLDPSGRDVLGEAERLRRAGPVVRVELPGGVAAWAVTRHDLAERLLLDPRVSKDAHRHWPAWATGEVDESWPLAMWVSVRNMLTAYGAEHRRLRGPVAGAFTARRTEALRPRVEAVVAETVDRLAEFGADEVVDLRAHFAHPLPLGVLCETLGIPADLRAPLRQAVDTTFRTSLTAEEAQANQRELYGLLTELINVRRAAPGADMTSDLIAAHDGAGGGLSEKELADTLLLLIGAGHETTVNLLDQAVFALLGDPAQLAVVRSGAAGWDDVVEETLRARGPVATVPLRFAVEDIEAGDVLIRAGDPIVVSVCAAGLDPERHGADAARFDVTRPTRRTHLAFGHGVHRCLGAPLARMEASLALPALFGRFPHLALAVPPAAAEPLESFISHGHRRLPVRLGPHS</sequence>
<dbReference type="EMBL" id="BNBD01000004">
    <property type="protein sequence ID" value="GHF44044.1"/>
    <property type="molecule type" value="Genomic_DNA"/>
</dbReference>
<evidence type="ECO:0000256" key="5">
    <source>
        <dbReference type="ARBA" id="ARBA00023004"/>
    </source>
</evidence>
<dbReference type="PANTHER" id="PTHR46696:SF1">
    <property type="entry name" value="CYTOCHROME P450 YJIB-RELATED"/>
    <property type="match status" value="1"/>
</dbReference>
<keyword evidence="4 7" id="KW-0560">Oxidoreductase</keyword>
<evidence type="ECO:0000256" key="8">
    <source>
        <dbReference type="SAM" id="MobiDB-lite"/>
    </source>
</evidence>
<keyword evidence="3 7" id="KW-0479">Metal-binding</keyword>
<accession>A0A919B267</accession>
<dbReference type="PRINTS" id="PR00359">
    <property type="entry name" value="BP450"/>
</dbReference>
<dbReference type="GO" id="GO:0004497">
    <property type="term" value="F:monooxygenase activity"/>
    <property type="evidence" value="ECO:0007669"/>
    <property type="project" value="UniProtKB-KW"/>
</dbReference>
<evidence type="ECO:0000313" key="10">
    <source>
        <dbReference type="Proteomes" id="UP000638313"/>
    </source>
</evidence>